<sequence>MGDRHNRKRIRHRPVRRQRLCTLPPSADINLNTNTTTLPPSPSSRWHPPPPTATKPFHRHEKSPETPRTLARRIFGGAQDDGEDDEELCGHMLDVVLGLFGGVDYVDDDDGDFDG</sequence>
<accession>A0AB34KHX6</accession>
<evidence type="ECO:0000256" key="1">
    <source>
        <dbReference type="SAM" id="MobiDB-lite"/>
    </source>
</evidence>
<dbReference type="GeneID" id="96008314"/>
<dbReference type="AlphaFoldDB" id="A0AB34KHX6"/>
<keyword evidence="3" id="KW-1185">Reference proteome</keyword>
<protein>
    <submittedName>
        <fullName evidence="2">Uncharacterized protein</fullName>
    </submittedName>
</protein>
<gene>
    <name evidence="2" type="ORF">WHR41_06871</name>
</gene>
<name>A0AB34KHX6_9PEZI</name>
<evidence type="ECO:0000313" key="2">
    <source>
        <dbReference type="EMBL" id="KAL1584724.1"/>
    </source>
</evidence>
<comment type="caution">
    <text evidence="2">The sequence shown here is derived from an EMBL/GenBank/DDBJ whole genome shotgun (WGS) entry which is preliminary data.</text>
</comment>
<evidence type="ECO:0000313" key="3">
    <source>
        <dbReference type="Proteomes" id="UP000803884"/>
    </source>
</evidence>
<reference evidence="2 3" key="1">
    <citation type="journal article" date="2020" name="Microbiol. Resour. Announc.">
        <title>Draft Genome Sequence of a Cladosporium Species Isolated from the Mesophotic Ascidian Didemnum maculosum.</title>
        <authorList>
            <person name="Gioti A."/>
            <person name="Siaperas R."/>
            <person name="Nikolaivits E."/>
            <person name="Le Goff G."/>
            <person name="Ouazzani J."/>
            <person name="Kotoulas G."/>
            <person name="Topakas E."/>
        </authorList>
    </citation>
    <scope>NUCLEOTIDE SEQUENCE [LARGE SCALE GENOMIC DNA]</scope>
    <source>
        <strain evidence="2 3">TM138-S3</strain>
    </source>
</reference>
<dbReference type="Proteomes" id="UP000803884">
    <property type="component" value="Unassembled WGS sequence"/>
</dbReference>
<feature type="compositionally biased region" description="Pro residues" evidence="1">
    <location>
        <begin position="39"/>
        <end position="53"/>
    </location>
</feature>
<dbReference type="RefSeq" id="XP_069227830.1">
    <property type="nucleotide sequence ID" value="XM_069375476.1"/>
</dbReference>
<feature type="region of interest" description="Disordered" evidence="1">
    <location>
        <begin position="23"/>
        <end position="86"/>
    </location>
</feature>
<proteinExistence type="predicted"/>
<dbReference type="EMBL" id="JAAQHG020000024">
    <property type="protein sequence ID" value="KAL1584724.1"/>
    <property type="molecule type" value="Genomic_DNA"/>
</dbReference>
<organism evidence="2 3">
    <name type="scientific">Cladosporium halotolerans</name>
    <dbReference type="NCBI Taxonomy" id="1052096"/>
    <lineage>
        <taxon>Eukaryota</taxon>
        <taxon>Fungi</taxon>
        <taxon>Dikarya</taxon>
        <taxon>Ascomycota</taxon>
        <taxon>Pezizomycotina</taxon>
        <taxon>Dothideomycetes</taxon>
        <taxon>Dothideomycetidae</taxon>
        <taxon>Cladosporiales</taxon>
        <taxon>Cladosporiaceae</taxon>
        <taxon>Cladosporium</taxon>
    </lineage>
</organism>